<evidence type="ECO:0000256" key="6">
    <source>
        <dbReference type="ARBA" id="ARBA00023136"/>
    </source>
</evidence>
<dbReference type="PANTHER" id="PTHR30465:SF0">
    <property type="entry name" value="OLIGOPEPTIDE TRANSPORT SYSTEM PERMEASE PROTEIN APPB"/>
    <property type="match status" value="1"/>
</dbReference>
<dbReference type="InterPro" id="IPR045621">
    <property type="entry name" value="BPD_transp_1_N"/>
</dbReference>
<comment type="similarity">
    <text evidence="7">Belongs to the binding-protein-dependent transport system permease family.</text>
</comment>
<dbReference type="STRING" id="215200.SAMN05216454_1159"/>
<dbReference type="PROSITE" id="PS50928">
    <property type="entry name" value="ABC_TM1"/>
    <property type="match status" value="1"/>
</dbReference>
<evidence type="ECO:0000256" key="5">
    <source>
        <dbReference type="ARBA" id="ARBA00022989"/>
    </source>
</evidence>
<evidence type="ECO:0000313" key="9">
    <source>
        <dbReference type="EMBL" id="SEN81528.1"/>
    </source>
</evidence>
<dbReference type="Proteomes" id="UP000199512">
    <property type="component" value="Unassembled WGS sequence"/>
</dbReference>
<feature type="transmembrane region" description="Helical" evidence="7">
    <location>
        <begin position="99"/>
        <end position="119"/>
    </location>
</feature>
<feature type="transmembrane region" description="Helical" evidence="7">
    <location>
        <begin position="183"/>
        <end position="203"/>
    </location>
</feature>
<protein>
    <submittedName>
        <fullName evidence="9">Peptide/nickel transport system permease protein</fullName>
    </submittedName>
</protein>
<evidence type="ECO:0000313" key="10">
    <source>
        <dbReference type="Proteomes" id="UP000199512"/>
    </source>
</evidence>
<evidence type="ECO:0000256" key="7">
    <source>
        <dbReference type="RuleBase" id="RU363032"/>
    </source>
</evidence>
<dbReference type="SUPFAM" id="SSF161098">
    <property type="entry name" value="MetI-like"/>
    <property type="match status" value="1"/>
</dbReference>
<reference evidence="9 10" key="1">
    <citation type="submission" date="2016-10" db="EMBL/GenBank/DDBJ databases">
        <authorList>
            <person name="de Groot N.N."/>
        </authorList>
    </citation>
    <scope>NUCLEOTIDE SEQUENCE [LARGE SCALE GENOMIC DNA]</scope>
    <source>
        <strain evidence="9 10">Calf135</strain>
    </source>
</reference>
<dbReference type="GO" id="GO:0055085">
    <property type="term" value="P:transmembrane transport"/>
    <property type="evidence" value="ECO:0007669"/>
    <property type="project" value="InterPro"/>
</dbReference>
<accession>A0A1H8JMR3</accession>
<evidence type="ECO:0000256" key="3">
    <source>
        <dbReference type="ARBA" id="ARBA00022475"/>
    </source>
</evidence>
<organism evidence="9 10">
    <name type="scientific">Peptostreptococcus russellii</name>
    <dbReference type="NCBI Taxonomy" id="215200"/>
    <lineage>
        <taxon>Bacteria</taxon>
        <taxon>Bacillati</taxon>
        <taxon>Bacillota</taxon>
        <taxon>Clostridia</taxon>
        <taxon>Peptostreptococcales</taxon>
        <taxon>Peptostreptococcaceae</taxon>
        <taxon>Peptostreptococcus</taxon>
    </lineage>
</organism>
<dbReference type="Gene3D" id="1.10.3720.10">
    <property type="entry name" value="MetI-like"/>
    <property type="match status" value="1"/>
</dbReference>
<dbReference type="AlphaFoldDB" id="A0A1H8JMR3"/>
<dbReference type="GO" id="GO:0005886">
    <property type="term" value="C:plasma membrane"/>
    <property type="evidence" value="ECO:0007669"/>
    <property type="project" value="UniProtKB-SubCell"/>
</dbReference>
<feature type="transmembrane region" description="Helical" evidence="7">
    <location>
        <begin position="287"/>
        <end position="313"/>
    </location>
</feature>
<dbReference type="EMBL" id="FODF01000015">
    <property type="protein sequence ID" value="SEN81528.1"/>
    <property type="molecule type" value="Genomic_DNA"/>
</dbReference>
<dbReference type="RefSeq" id="WP_091975948.1">
    <property type="nucleotide sequence ID" value="NZ_FODF01000015.1"/>
</dbReference>
<keyword evidence="4 7" id="KW-0812">Transmembrane</keyword>
<keyword evidence="5 7" id="KW-1133">Transmembrane helix</keyword>
<gene>
    <name evidence="9" type="ORF">SAMN05216454_1159</name>
</gene>
<evidence type="ECO:0000259" key="8">
    <source>
        <dbReference type="PROSITE" id="PS50928"/>
    </source>
</evidence>
<feature type="transmembrane region" description="Helical" evidence="7">
    <location>
        <begin position="131"/>
        <end position="152"/>
    </location>
</feature>
<dbReference type="InterPro" id="IPR000515">
    <property type="entry name" value="MetI-like"/>
</dbReference>
<keyword evidence="10" id="KW-1185">Reference proteome</keyword>
<dbReference type="Pfam" id="PF19300">
    <property type="entry name" value="BPD_transp_1_N"/>
    <property type="match status" value="1"/>
</dbReference>
<keyword evidence="2 7" id="KW-0813">Transport</keyword>
<proteinExistence type="inferred from homology"/>
<name>A0A1H8JMR3_9FIRM</name>
<dbReference type="InterPro" id="IPR035906">
    <property type="entry name" value="MetI-like_sf"/>
</dbReference>
<dbReference type="Pfam" id="PF00528">
    <property type="entry name" value="BPD_transp_1"/>
    <property type="match status" value="1"/>
</dbReference>
<feature type="transmembrane region" description="Helical" evidence="7">
    <location>
        <begin position="242"/>
        <end position="267"/>
    </location>
</feature>
<feature type="domain" description="ABC transmembrane type-1" evidence="8">
    <location>
        <begin position="95"/>
        <end position="310"/>
    </location>
</feature>
<dbReference type="OrthoDB" id="9773221at2"/>
<comment type="subcellular location">
    <subcellularLocation>
        <location evidence="1 7">Cell membrane</location>
        <topology evidence="1 7">Multi-pass membrane protein</topology>
    </subcellularLocation>
</comment>
<dbReference type="PANTHER" id="PTHR30465">
    <property type="entry name" value="INNER MEMBRANE ABC TRANSPORTER"/>
    <property type="match status" value="1"/>
</dbReference>
<evidence type="ECO:0000256" key="2">
    <source>
        <dbReference type="ARBA" id="ARBA00022448"/>
    </source>
</evidence>
<keyword evidence="6 7" id="KW-0472">Membrane</keyword>
<evidence type="ECO:0000256" key="4">
    <source>
        <dbReference type="ARBA" id="ARBA00022692"/>
    </source>
</evidence>
<keyword evidence="3" id="KW-1003">Cell membrane</keyword>
<sequence length="320" mass="36176">MRRYVLKRILTSIIVLFGISIVIFALVNLQPGNPYSHMINPNTSPDVMKAKLEQIGYYDPLYVKYFKWVSRALRFDLGYSIKYSEPVSAVIGYRLKNTIILMSFSLFLSSVIGIILGIIAAYRKNTYVDDLITVISFIGVSIPSFFFSLLLIKKFSYDMSIFPSSGMYDVRSSLTGILKLMDLIKHLILPSIVLTFLQATAFIRYTRSAMIEIVDKEYIKCAMAKGMSFKKAVIKHGFKNSLISIITVFCLQIPALFSGALMTETVFVWPGIGRLGYEAVQNRDYPLIMGILMITAILILLSNLLADILYVVVDKRVELE</sequence>
<feature type="transmembrane region" description="Helical" evidence="7">
    <location>
        <begin position="9"/>
        <end position="29"/>
    </location>
</feature>
<dbReference type="CDD" id="cd06261">
    <property type="entry name" value="TM_PBP2"/>
    <property type="match status" value="1"/>
</dbReference>
<evidence type="ECO:0000256" key="1">
    <source>
        <dbReference type="ARBA" id="ARBA00004651"/>
    </source>
</evidence>